<evidence type="ECO:0000313" key="3">
    <source>
        <dbReference type="Proteomes" id="UP000298663"/>
    </source>
</evidence>
<dbReference type="EMBL" id="AZBU02000013">
    <property type="protein sequence ID" value="TKR58786.1"/>
    <property type="molecule type" value="Genomic_DNA"/>
</dbReference>
<dbReference type="Proteomes" id="UP000298663">
    <property type="component" value="Unassembled WGS sequence"/>
</dbReference>
<feature type="region of interest" description="Disordered" evidence="1">
    <location>
        <begin position="75"/>
        <end position="104"/>
    </location>
</feature>
<name>A0A4U5LRZ7_STECR</name>
<sequence>MHSPNTLRQTVPAKEVIWNHNLIFFKLEQLVISQIQQPILELNLIWADSHVLQQRMSLKQRPQITTLQTKVNHSPFDANRLTGKTWRKSPPRSMILPPKGRHFS</sequence>
<evidence type="ECO:0000313" key="2">
    <source>
        <dbReference type="EMBL" id="TKR58786.1"/>
    </source>
</evidence>
<reference evidence="2 3" key="1">
    <citation type="journal article" date="2015" name="Genome Biol.">
        <title>Comparative genomics of Steinernema reveals deeply conserved gene regulatory networks.</title>
        <authorList>
            <person name="Dillman A.R."/>
            <person name="Macchietto M."/>
            <person name="Porter C.F."/>
            <person name="Rogers A."/>
            <person name="Williams B."/>
            <person name="Antoshechkin I."/>
            <person name="Lee M.M."/>
            <person name="Goodwin Z."/>
            <person name="Lu X."/>
            <person name="Lewis E.E."/>
            <person name="Goodrich-Blair H."/>
            <person name="Stock S.P."/>
            <person name="Adams B.J."/>
            <person name="Sternberg P.W."/>
            <person name="Mortazavi A."/>
        </authorList>
    </citation>
    <scope>NUCLEOTIDE SEQUENCE [LARGE SCALE GENOMIC DNA]</scope>
    <source>
        <strain evidence="2 3">ALL</strain>
    </source>
</reference>
<reference evidence="2 3" key="2">
    <citation type="journal article" date="2019" name="G3 (Bethesda)">
        <title>Hybrid Assembly of the Genome of the Entomopathogenic Nematode Steinernema carpocapsae Identifies the X-Chromosome.</title>
        <authorList>
            <person name="Serra L."/>
            <person name="Macchietto M."/>
            <person name="Macias-Munoz A."/>
            <person name="McGill C.J."/>
            <person name="Rodriguez I.M."/>
            <person name="Rodriguez B."/>
            <person name="Murad R."/>
            <person name="Mortazavi A."/>
        </authorList>
    </citation>
    <scope>NUCLEOTIDE SEQUENCE [LARGE SCALE GENOMIC DNA]</scope>
    <source>
        <strain evidence="2 3">ALL</strain>
    </source>
</reference>
<organism evidence="2 3">
    <name type="scientific">Steinernema carpocapsae</name>
    <name type="common">Entomopathogenic nematode</name>
    <dbReference type="NCBI Taxonomy" id="34508"/>
    <lineage>
        <taxon>Eukaryota</taxon>
        <taxon>Metazoa</taxon>
        <taxon>Ecdysozoa</taxon>
        <taxon>Nematoda</taxon>
        <taxon>Chromadorea</taxon>
        <taxon>Rhabditida</taxon>
        <taxon>Tylenchina</taxon>
        <taxon>Panagrolaimomorpha</taxon>
        <taxon>Strongyloidoidea</taxon>
        <taxon>Steinernematidae</taxon>
        <taxon>Steinernema</taxon>
    </lineage>
</organism>
<gene>
    <name evidence="2" type="ORF">L596_030190</name>
</gene>
<evidence type="ECO:0000256" key="1">
    <source>
        <dbReference type="SAM" id="MobiDB-lite"/>
    </source>
</evidence>
<keyword evidence="3" id="KW-1185">Reference proteome</keyword>
<comment type="caution">
    <text evidence="2">The sequence shown here is derived from an EMBL/GenBank/DDBJ whole genome shotgun (WGS) entry which is preliminary data.</text>
</comment>
<protein>
    <submittedName>
        <fullName evidence="2">Uncharacterized protein</fullName>
    </submittedName>
</protein>
<accession>A0A4U5LRZ7</accession>
<proteinExistence type="predicted"/>
<dbReference type="AlphaFoldDB" id="A0A4U5LRZ7"/>